<evidence type="ECO:0000259" key="5">
    <source>
        <dbReference type="PROSITE" id="PS50977"/>
    </source>
</evidence>
<dbReference type="InterPro" id="IPR011075">
    <property type="entry name" value="TetR_C"/>
</dbReference>
<dbReference type="InterPro" id="IPR009057">
    <property type="entry name" value="Homeodomain-like_sf"/>
</dbReference>
<keyword evidence="2 4" id="KW-0238">DNA-binding</keyword>
<dbReference type="Gene3D" id="1.10.357.10">
    <property type="entry name" value="Tetracycline Repressor, domain 2"/>
    <property type="match status" value="1"/>
</dbReference>
<dbReference type="Proteomes" id="UP000644756">
    <property type="component" value="Unassembled WGS sequence"/>
</dbReference>
<organism evidence="6 7">
    <name type="scientific">Paenibacillus abyssi</name>
    <dbReference type="NCBI Taxonomy" id="1340531"/>
    <lineage>
        <taxon>Bacteria</taxon>
        <taxon>Bacillati</taxon>
        <taxon>Bacillota</taxon>
        <taxon>Bacilli</taxon>
        <taxon>Bacillales</taxon>
        <taxon>Paenibacillaceae</taxon>
        <taxon>Paenibacillus</taxon>
    </lineage>
</organism>
<dbReference type="Pfam" id="PF16925">
    <property type="entry name" value="TetR_C_13"/>
    <property type="match status" value="1"/>
</dbReference>
<evidence type="ECO:0000313" key="7">
    <source>
        <dbReference type="Proteomes" id="UP000644756"/>
    </source>
</evidence>
<sequence length="189" mass="21277">MVRESRYDLILDKAAELFYKEGIHATGIDKVVERSGVAKMTLYKYFPSKEQLVLAYLHRRDERWRSWFEQAADRLGGKPYDKLLAMFDALEEWFAGENFYGCAFINAAAEFGDASHPIRLASAEHKALVMAYVKRLVGEAGLQPEEDIAEQLCLLLEGAIVTAQVRKDTGAAQRAKRAAGALLSIYKKE</sequence>
<dbReference type="PRINTS" id="PR00455">
    <property type="entry name" value="HTHTETR"/>
</dbReference>
<evidence type="ECO:0000256" key="2">
    <source>
        <dbReference type="ARBA" id="ARBA00023125"/>
    </source>
</evidence>
<keyword evidence="1" id="KW-0805">Transcription regulation</keyword>
<name>A0A917LEV8_9BACL</name>
<dbReference type="InterPro" id="IPR036271">
    <property type="entry name" value="Tet_transcr_reg_TetR-rel_C_sf"/>
</dbReference>
<dbReference type="SUPFAM" id="SSF48498">
    <property type="entry name" value="Tetracyclin repressor-like, C-terminal domain"/>
    <property type="match status" value="1"/>
</dbReference>
<keyword evidence="3" id="KW-0804">Transcription</keyword>
<dbReference type="InterPro" id="IPR001647">
    <property type="entry name" value="HTH_TetR"/>
</dbReference>
<dbReference type="PROSITE" id="PS50977">
    <property type="entry name" value="HTH_TETR_2"/>
    <property type="match status" value="1"/>
</dbReference>
<dbReference type="Pfam" id="PF00440">
    <property type="entry name" value="TetR_N"/>
    <property type="match status" value="1"/>
</dbReference>
<dbReference type="PANTHER" id="PTHR47506:SF3">
    <property type="entry name" value="HTH-TYPE TRANSCRIPTIONAL REGULATOR LMRA"/>
    <property type="match status" value="1"/>
</dbReference>
<proteinExistence type="predicted"/>
<feature type="domain" description="HTH tetR-type" evidence="5">
    <location>
        <begin position="4"/>
        <end position="64"/>
    </location>
</feature>
<dbReference type="PANTHER" id="PTHR47506">
    <property type="entry name" value="TRANSCRIPTIONAL REGULATORY PROTEIN"/>
    <property type="match status" value="1"/>
</dbReference>
<accession>A0A917LEV8</accession>
<evidence type="ECO:0000313" key="6">
    <source>
        <dbReference type="EMBL" id="GGG16920.1"/>
    </source>
</evidence>
<reference evidence="6" key="1">
    <citation type="journal article" date="2014" name="Int. J. Syst. Evol. Microbiol.">
        <title>Complete genome sequence of Corynebacterium casei LMG S-19264T (=DSM 44701T), isolated from a smear-ripened cheese.</title>
        <authorList>
            <consortium name="US DOE Joint Genome Institute (JGI-PGF)"/>
            <person name="Walter F."/>
            <person name="Albersmeier A."/>
            <person name="Kalinowski J."/>
            <person name="Ruckert C."/>
        </authorList>
    </citation>
    <scope>NUCLEOTIDE SEQUENCE</scope>
    <source>
        <strain evidence="6">CGMCC 1.12987</strain>
    </source>
</reference>
<protein>
    <submittedName>
        <fullName evidence="6">TetR family transcriptional regulator</fullName>
    </submittedName>
</protein>
<evidence type="ECO:0000256" key="1">
    <source>
        <dbReference type="ARBA" id="ARBA00023015"/>
    </source>
</evidence>
<reference evidence="6" key="2">
    <citation type="submission" date="2020-09" db="EMBL/GenBank/DDBJ databases">
        <authorList>
            <person name="Sun Q."/>
            <person name="Zhou Y."/>
        </authorList>
    </citation>
    <scope>NUCLEOTIDE SEQUENCE</scope>
    <source>
        <strain evidence="6">CGMCC 1.12987</strain>
    </source>
</reference>
<keyword evidence="7" id="KW-1185">Reference proteome</keyword>
<evidence type="ECO:0000256" key="4">
    <source>
        <dbReference type="PROSITE-ProRule" id="PRU00335"/>
    </source>
</evidence>
<dbReference type="GO" id="GO:0003677">
    <property type="term" value="F:DNA binding"/>
    <property type="evidence" value="ECO:0007669"/>
    <property type="project" value="UniProtKB-UniRule"/>
</dbReference>
<dbReference type="SUPFAM" id="SSF46689">
    <property type="entry name" value="Homeodomain-like"/>
    <property type="match status" value="1"/>
</dbReference>
<dbReference type="RefSeq" id="WP_229725449.1">
    <property type="nucleotide sequence ID" value="NZ_BMGR01000013.1"/>
</dbReference>
<dbReference type="EMBL" id="BMGR01000013">
    <property type="protein sequence ID" value="GGG16920.1"/>
    <property type="molecule type" value="Genomic_DNA"/>
</dbReference>
<comment type="caution">
    <text evidence="6">The sequence shown here is derived from an EMBL/GenBank/DDBJ whole genome shotgun (WGS) entry which is preliminary data.</text>
</comment>
<feature type="DNA-binding region" description="H-T-H motif" evidence="4">
    <location>
        <begin position="27"/>
        <end position="46"/>
    </location>
</feature>
<dbReference type="AlphaFoldDB" id="A0A917LEV8"/>
<gene>
    <name evidence="6" type="ORF">GCM10010916_37200</name>
</gene>
<evidence type="ECO:0000256" key="3">
    <source>
        <dbReference type="ARBA" id="ARBA00023163"/>
    </source>
</evidence>